<dbReference type="EMBL" id="LR215043">
    <property type="protein sequence ID" value="VEU77930.1"/>
    <property type="molecule type" value="Genomic_DNA"/>
</dbReference>
<dbReference type="KEGG" id="mcob:NCTC10184_00144"/>
<feature type="signal peptide" evidence="2">
    <location>
        <begin position="1"/>
        <end position="24"/>
    </location>
</feature>
<keyword evidence="1" id="KW-0175">Coiled coil</keyword>
<evidence type="ECO:0000313" key="3">
    <source>
        <dbReference type="EMBL" id="VEU77930.1"/>
    </source>
</evidence>
<protein>
    <recommendedName>
        <fullName evidence="5">Lipoprotein</fullName>
    </recommendedName>
</protein>
<dbReference type="RefSeq" id="WP_129622786.1">
    <property type="nucleotide sequence ID" value="NZ_LR215043.1"/>
</dbReference>
<sequence length="1176" mass="133719">MKKRNLLKSLVPLSTISVLSAVVAVSCGKAGANFPTSTENLGSWDETSSNSEFALNQANTFRADLNVTNFGSTGDYDLYSYYGSNSVNDYAKNATDYFVHKEYIGNPQFITRSTGSGASLELKYLVTRPSYSRYKLSLASAIVLNFDDGKGNKTTKVYDNDRAEIFNESEYKKSFEFIDAQGNKTTEDYWEFVEAQLTSDDPRSINNAQFRKDLKNKDLVNVQFVIRDDVKYVDVEGKWTNYKDQDNNGYKLQAEDIYNSLLLTFFSDTAARHKQGGNAFADELWRKLFASGASKKCSPTSHFPNAYVWKLYTADFNALLDRDQTLQNLSDDAQTKLKTTNDYKVKVGSPVVAKWTEAKELTNLENVLKNKVFTINVLEENRNQEDQRKFPRFDQLIDFLRLDTSLQPLPTNYVNDVNTVLARVIDKIFEGQTSEQVQVWKADFVKIEEEIQEASDVVKAAQKEHAIAKAKKAEIDADPKQTQAAKDAAEAKEKAAGTKVDNAIEALQKKQAVYEAKIKEFATWLNAKKSVLAQDLAILDQNINNYQGKKLSEIIPTGHNRNYLADFLLQMSFLDRESNAWKTGVYWLGTGSASSYVVGHYYKAPFDAANAIGSYYINQHYWEKDFVNNPNALQTINVYYRKSQADNPVKFSHDQFELFKDGKVSQLQYGTLSENDKKELEKNYSVTIRPNQIVNQENVLYRVARPLFFTFDSKKWGGLNGTKEFEFSDAYSLLMYGKTKKELVEQQVPSPTFFAGLGLAFRSVLKTSVNWYTLASNFSKQTRESFFPAMPADAYLYAEDDQYGTLNENKAEVNSLFVIDAQGNKVKLQVGNEFLDEISYEKMKAYALSKSTIEDKKYSPVAQQLKVVMKGILDKFFEENPTLKGQKIELKLESLIGTYSEELKESMRLLKTVFESLDSRIQVTLNLTNADTDQQWEERIDRVAYGGLANIYLGWNPDTDNVFSAVDGLSWEYGLAPALTYIYQITKGELKDDSKYDFERKVLENFPKIVATAEEFVQYLRDSYEGGDKAKTWLFEGVPVDKLHLIDTPYLKGEGFNKQFVQNDAGLYVQKADNPALTNEDGRDAFYTISANFWAQYPLNKKKEYLLGFFKEFSTFFSNGSDPTSQSLKTIGSFNKVVISTKYLVPFTKNSSFANWADWRINTPEEKDEAAQEANK</sequence>
<keyword evidence="4" id="KW-1185">Reference proteome</keyword>
<keyword evidence="2" id="KW-0732">Signal</keyword>
<evidence type="ECO:0000313" key="4">
    <source>
        <dbReference type="Proteomes" id="UP000290876"/>
    </source>
</evidence>
<evidence type="ECO:0008006" key="5">
    <source>
        <dbReference type="Google" id="ProtNLM"/>
    </source>
</evidence>
<feature type="coiled-coil region" evidence="1">
    <location>
        <begin position="444"/>
        <end position="471"/>
    </location>
</feature>
<name>A0A449B9Q8_9BACT</name>
<proteinExistence type="predicted"/>
<dbReference type="AlphaFoldDB" id="A0A449B9Q8"/>
<accession>A0A449B9Q8</accession>
<evidence type="ECO:0000256" key="2">
    <source>
        <dbReference type="SAM" id="SignalP"/>
    </source>
</evidence>
<gene>
    <name evidence="3" type="ORF">NCTC10184_00144</name>
</gene>
<feature type="chain" id="PRO_5019081025" description="Lipoprotein" evidence="2">
    <location>
        <begin position="25"/>
        <end position="1176"/>
    </location>
</feature>
<evidence type="ECO:0000256" key="1">
    <source>
        <dbReference type="SAM" id="Coils"/>
    </source>
</evidence>
<dbReference type="PROSITE" id="PS51257">
    <property type="entry name" value="PROKAR_LIPOPROTEIN"/>
    <property type="match status" value="1"/>
</dbReference>
<dbReference type="OrthoDB" id="395154at2"/>
<dbReference type="NCBIfam" id="NF045850">
    <property type="entry name" value="ABC_Mplas_LP"/>
    <property type="match status" value="2"/>
</dbReference>
<reference evidence="3 4" key="1">
    <citation type="submission" date="2019-01" db="EMBL/GenBank/DDBJ databases">
        <authorList>
            <consortium name="Pathogen Informatics"/>
        </authorList>
    </citation>
    <scope>NUCLEOTIDE SEQUENCE [LARGE SCALE GENOMIC DNA]</scope>
    <source>
        <strain evidence="3 4">NCTC10184</strain>
    </source>
</reference>
<organism evidence="3 4">
    <name type="scientific">Mycoplasmopsis columbinasalis</name>
    <dbReference type="NCBI Taxonomy" id="114880"/>
    <lineage>
        <taxon>Bacteria</taxon>
        <taxon>Bacillati</taxon>
        <taxon>Mycoplasmatota</taxon>
        <taxon>Mycoplasmoidales</taxon>
        <taxon>Metamycoplasmataceae</taxon>
        <taxon>Mycoplasmopsis</taxon>
    </lineage>
</organism>
<dbReference type="Proteomes" id="UP000290876">
    <property type="component" value="Chromosome"/>
</dbReference>